<evidence type="ECO:0000256" key="10">
    <source>
        <dbReference type="PIRNR" id="PIRNR036893"/>
    </source>
</evidence>
<dbReference type="GO" id="GO:0008289">
    <property type="term" value="F:lipid binding"/>
    <property type="evidence" value="ECO:0007669"/>
    <property type="project" value="UniProtKB-KW"/>
</dbReference>
<evidence type="ECO:0000256" key="1">
    <source>
        <dbReference type="ARBA" id="ARBA00004613"/>
    </source>
</evidence>
<keyword evidence="8" id="KW-1015">Disulfide bond</keyword>
<sequence length="192" mass="21590">MRSTYFVVFIFSTVTCVLAQIPGFGKCPAPPVKQNFDVDQYVGVWYEYQRYFAVFEFGLKCGRAEYTLKDDGHILVNNTGTKKWSGKSTEAIGDAFAPDPDEPAKIIVNFGGAPSTGKPNYWVLDTDYNTFSVVYSCADFGGFLHADILWLLSRDKAGLPDDLTNQLRSRLEQQGLRTKYLMNIKQDGCTNY</sequence>
<dbReference type="GeneID" id="106155574"/>
<evidence type="ECO:0000256" key="5">
    <source>
        <dbReference type="ARBA" id="ARBA00022525"/>
    </source>
</evidence>
<evidence type="ECO:0000259" key="11">
    <source>
        <dbReference type="Pfam" id="PF08212"/>
    </source>
</evidence>
<dbReference type="FunFam" id="2.40.128.20:FF:000003">
    <property type="entry name" value="Apolipoprotein D"/>
    <property type="match status" value="1"/>
</dbReference>
<dbReference type="InterPro" id="IPR012674">
    <property type="entry name" value="Calycin"/>
</dbReference>
<evidence type="ECO:0000313" key="12">
    <source>
        <dbReference type="Proteomes" id="UP000085678"/>
    </source>
</evidence>
<keyword evidence="4" id="KW-0813">Transport</keyword>
<dbReference type="InterPro" id="IPR022271">
    <property type="entry name" value="Lipocalin_ApoD"/>
</dbReference>
<keyword evidence="6 10" id="KW-0732">Signal</keyword>
<evidence type="ECO:0000256" key="6">
    <source>
        <dbReference type="ARBA" id="ARBA00022729"/>
    </source>
</evidence>
<proteinExistence type="inferred from homology"/>
<dbReference type="PIRSF" id="PIRSF036893">
    <property type="entry name" value="Lipocalin_ApoD"/>
    <property type="match status" value="1"/>
</dbReference>
<dbReference type="PANTHER" id="PTHR10612">
    <property type="entry name" value="APOLIPOPROTEIN D"/>
    <property type="match status" value="1"/>
</dbReference>
<dbReference type="RefSeq" id="XP_013385924.1">
    <property type="nucleotide sequence ID" value="XM_013530470.2"/>
</dbReference>
<dbReference type="InParanoid" id="A0A1S3HLM7"/>
<organism evidence="12 13">
    <name type="scientific">Lingula anatina</name>
    <name type="common">Brachiopod</name>
    <name type="synonym">Lingula unguis</name>
    <dbReference type="NCBI Taxonomy" id="7574"/>
    <lineage>
        <taxon>Eukaryota</taxon>
        <taxon>Metazoa</taxon>
        <taxon>Spiralia</taxon>
        <taxon>Lophotrochozoa</taxon>
        <taxon>Brachiopoda</taxon>
        <taxon>Linguliformea</taxon>
        <taxon>Lingulata</taxon>
        <taxon>Lingulida</taxon>
        <taxon>Linguloidea</taxon>
        <taxon>Lingulidae</taxon>
        <taxon>Lingula</taxon>
    </lineage>
</organism>
<feature type="signal peptide" evidence="10">
    <location>
        <begin position="1"/>
        <end position="19"/>
    </location>
</feature>
<dbReference type="OrthoDB" id="565904at2759"/>
<keyword evidence="7" id="KW-0446">Lipid-binding</keyword>
<comment type="similarity">
    <text evidence="2 10">Belongs to the calycin superfamily. Lipocalin family.</text>
</comment>
<name>A0A1S3HLM7_LINAN</name>
<dbReference type="GO" id="GO:0000302">
    <property type="term" value="P:response to reactive oxygen species"/>
    <property type="evidence" value="ECO:0007669"/>
    <property type="project" value="TreeGrafter"/>
</dbReference>
<dbReference type="Pfam" id="PF08212">
    <property type="entry name" value="Lipocalin_2"/>
    <property type="match status" value="1"/>
</dbReference>
<dbReference type="InterPro" id="IPR000566">
    <property type="entry name" value="Lipocln_cytosolic_FA-bd_dom"/>
</dbReference>
<dbReference type="Gene3D" id="2.40.128.20">
    <property type="match status" value="1"/>
</dbReference>
<evidence type="ECO:0000256" key="9">
    <source>
        <dbReference type="ARBA" id="ARBA00023180"/>
    </source>
</evidence>
<evidence type="ECO:0000256" key="8">
    <source>
        <dbReference type="ARBA" id="ARBA00023157"/>
    </source>
</evidence>
<dbReference type="PANTHER" id="PTHR10612:SF34">
    <property type="entry name" value="APOLIPOPROTEIN D"/>
    <property type="match status" value="1"/>
</dbReference>
<accession>A0A1S3HLM7</accession>
<keyword evidence="9" id="KW-0325">Glycoprotein</keyword>
<dbReference type="SUPFAM" id="SSF50814">
    <property type="entry name" value="Lipocalins"/>
    <property type="match status" value="1"/>
</dbReference>
<reference evidence="13" key="1">
    <citation type="submission" date="2025-08" db="UniProtKB">
        <authorList>
            <consortium name="RefSeq"/>
        </authorList>
    </citation>
    <scope>IDENTIFICATION</scope>
    <source>
        <tissue evidence="13">Gonads</tissue>
    </source>
</reference>
<dbReference type="PRINTS" id="PR01273">
    <property type="entry name" value="INVTBRTCOLOR"/>
</dbReference>
<feature type="domain" description="Lipocalin/cytosolic fatty-acid binding" evidence="11">
    <location>
        <begin position="36"/>
        <end position="186"/>
    </location>
</feature>
<evidence type="ECO:0000256" key="2">
    <source>
        <dbReference type="ARBA" id="ARBA00006889"/>
    </source>
</evidence>
<dbReference type="FunCoup" id="A0A1S3HLM7">
    <property type="interactions" value="22"/>
</dbReference>
<keyword evidence="12" id="KW-1185">Reference proteome</keyword>
<dbReference type="KEGG" id="lak:106155574"/>
<evidence type="ECO:0000256" key="4">
    <source>
        <dbReference type="ARBA" id="ARBA00022448"/>
    </source>
</evidence>
<dbReference type="AlphaFoldDB" id="A0A1S3HLM7"/>
<evidence type="ECO:0000313" key="13">
    <source>
        <dbReference type="RefSeq" id="XP_013385924.1"/>
    </source>
</evidence>
<protein>
    <recommendedName>
        <fullName evidence="3">Apolipoprotein D</fullName>
    </recommendedName>
</protein>
<dbReference type="CDD" id="cd19437">
    <property type="entry name" value="lipocalin_apoD-like"/>
    <property type="match status" value="1"/>
</dbReference>
<evidence type="ECO:0000256" key="3">
    <source>
        <dbReference type="ARBA" id="ARBA00019890"/>
    </source>
</evidence>
<evidence type="ECO:0000256" key="7">
    <source>
        <dbReference type="ARBA" id="ARBA00023121"/>
    </source>
</evidence>
<dbReference type="GO" id="GO:0006629">
    <property type="term" value="P:lipid metabolic process"/>
    <property type="evidence" value="ECO:0007669"/>
    <property type="project" value="TreeGrafter"/>
</dbReference>
<keyword evidence="5" id="KW-0964">Secreted</keyword>
<dbReference type="GO" id="GO:0005737">
    <property type="term" value="C:cytoplasm"/>
    <property type="evidence" value="ECO:0007669"/>
    <property type="project" value="TreeGrafter"/>
</dbReference>
<gene>
    <name evidence="13" type="primary">LOC106155574</name>
</gene>
<dbReference type="GO" id="GO:0031409">
    <property type="term" value="F:pigment binding"/>
    <property type="evidence" value="ECO:0007669"/>
    <property type="project" value="InterPro"/>
</dbReference>
<dbReference type="InterPro" id="IPR003057">
    <property type="entry name" value="Invtbrt_color"/>
</dbReference>
<comment type="subcellular location">
    <subcellularLocation>
        <location evidence="1">Secreted</location>
    </subcellularLocation>
</comment>
<dbReference type="GO" id="GO:0005576">
    <property type="term" value="C:extracellular region"/>
    <property type="evidence" value="ECO:0007669"/>
    <property type="project" value="UniProtKB-SubCell"/>
</dbReference>
<dbReference type="Proteomes" id="UP000085678">
    <property type="component" value="Unplaced"/>
</dbReference>
<feature type="chain" id="PRO_5013434675" description="Apolipoprotein D" evidence="10">
    <location>
        <begin position="20"/>
        <end position="192"/>
    </location>
</feature>